<evidence type="ECO:0000256" key="8">
    <source>
        <dbReference type="RuleBase" id="RU079119"/>
    </source>
</evidence>
<keyword evidence="3 8" id="KW-0808">Transferase</keyword>
<dbReference type="Proteomes" id="UP000198341">
    <property type="component" value="Chromosome 10"/>
</dbReference>
<dbReference type="eggNOG" id="KOG1315">
    <property type="taxonomic scope" value="Eukaryota"/>
</dbReference>
<comment type="similarity">
    <text evidence="2 8">Belongs to the DHHC palmitoyltransferase family.</text>
</comment>
<feature type="transmembrane region" description="Helical" evidence="8">
    <location>
        <begin position="289"/>
        <end position="312"/>
    </location>
</feature>
<evidence type="ECO:0000256" key="5">
    <source>
        <dbReference type="ARBA" id="ARBA00022989"/>
    </source>
</evidence>
<comment type="catalytic activity">
    <reaction evidence="8">
        <text>L-cysteinyl-[protein] + hexadecanoyl-CoA = S-hexadecanoyl-L-cysteinyl-[protein] + CoA</text>
        <dbReference type="Rhea" id="RHEA:36683"/>
        <dbReference type="Rhea" id="RHEA-COMP:10131"/>
        <dbReference type="Rhea" id="RHEA-COMP:11032"/>
        <dbReference type="ChEBI" id="CHEBI:29950"/>
        <dbReference type="ChEBI" id="CHEBI:57287"/>
        <dbReference type="ChEBI" id="CHEBI:57379"/>
        <dbReference type="ChEBI" id="CHEBI:74151"/>
        <dbReference type="EC" id="2.3.1.225"/>
    </reaction>
</comment>
<dbReference type="OrthoDB" id="496365at2759"/>
<keyword evidence="5 8" id="KW-1133">Transmembrane helix</keyword>
<evidence type="ECO:0000256" key="7">
    <source>
        <dbReference type="ARBA" id="ARBA00023315"/>
    </source>
</evidence>
<feature type="region of interest" description="Disordered" evidence="9">
    <location>
        <begin position="1"/>
        <end position="115"/>
    </location>
</feature>
<dbReference type="GO" id="GO:0016020">
    <property type="term" value="C:membrane"/>
    <property type="evidence" value="ECO:0007669"/>
    <property type="project" value="UniProtKB-SubCell"/>
</dbReference>
<feature type="compositionally biased region" description="Polar residues" evidence="9">
    <location>
        <begin position="54"/>
        <end position="78"/>
    </location>
</feature>
<feature type="domain" description="Palmitoyltransferase DHHC" evidence="10">
    <location>
        <begin position="238"/>
        <end position="380"/>
    </location>
</feature>
<reference evidence="11 12" key="1">
    <citation type="submission" date="2011-10" db="EMBL/GenBank/DDBJ databases">
        <authorList>
            <person name="Genoscope - CEA"/>
        </authorList>
    </citation>
    <scope>NUCLEOTIDE SEQUENCE [LARGE SCALE GENOMIC DNA]</scope>
    <source>
        <strain evidence="11 12">RCC 1105</strain>
    </source>
</reference>
<keyword evidence="12" id="KW-1185">Reference proteome</keyword>
<dbReference type="AlphaFoldDB" id="K8EK76"/>
<evidence type="ECO:0000313" key="11">
    <source>
        <dbReference type="EMBL" id="CCO18384.1"/>
    </source>
</evidence>
<proteinExistence type="inferred from homology"/>
<dbReference type="EMBL" id="FO082269">
    <property type="protein sequence ID" value="CCO18384.1"/>
    <property type="molecule type" value="Genomic_DNA"/>
</dbReference>
<evidence type="ECO:0000256" key="4">
    <source>
        <dbReference type="ARBA" id="ARBA00022692"/>
    </source>
</evidence>
<name>K8EK76_9CHLO</name>
<dbReference type="PROSITE" id="PS50216">
    <property type="entry name" value="DHHC"/>
    <property type="match status" value="1"/>
</dbReference>
<dbReference type="KEGG" id="bpg:Bathy10g02800"/>
<dbReference type="GeneID" id="19013355"/>
<keyword evidence="7 8" id="KW-0012">Acyltransferase</keyword>
<protein>
    <recommendedName>
        <fullName evidence="8">S-acyltransferase</fullName>
        <ecNumber evidence="8">2.3.1.225</ecNumber>
    </recommendedName>
    <alternativeName>
        <fullName evidence="8">Palmitoyltransferase</fullName>
    </alternativeName>
</protein>
<evidence type="ECO:0000256" key="1">
    <source>
        <dbReference type="ARBA" id="ARBA00004141"/>
    </source>
</evidence>
<gene>
    <name evidence="11" type="ordered locus">Bathy10g02800</name>
</gene>
<evidence type="ECO:0000256" key="3">
    <source>
        <dbReference type="ARBA" id="ARBA00022679"/>
    </source>
</evidence>
<keyword evidence="4 8" id="KW-0812">Transmembrane</keyword>
<dbReference type="InterPro" id="IPR039859">
    <property type="entry name" value="PFA4/ZDH16/20/ERF2-like"/>
</dbReference>
<sequence length="443" mass="49174">MEPSLNSNPMNNASQGEQQNTTPQRTTGTTISPTPSSSSSSNTTINSYGAAAAVSSNATTRKGPPNNKSNFMEQNTEGRITHVEIKKPTTPTISQHVKKPSTPKKTPSSTTTFNATGGGGLDQKWVAPDEGAFTNIFASNACRLLKAFGSVMVLIVLGIIGLTYYATVALVYGPLSEEGTEDEKKVAKTVLVTYHLMIFMILWSYFAIVLAEPGSVPERWEPPEEDEEIAANIPKSESKRRVCKKCIAWKPERTHHCSVCQRCVLRMDHHCVWVANCVGARNYKFFLQFLAYTFIGTTFDAICLLSDFVQFFKDVEDSEQPGSDTSPQERDELRQHGGAMTLVFVAFVMNVAFAASLLGFIVMHGNLVLANMTTIEMYEKKKTLPWKYDKGRWGNFKEIFGDNVFSWLLPFHTKRASEKIDRNAGLTEGHIALKGEYCRPIVH</sequence>
<feature type="compositionally biased region" description="Polar residues" evidence="9">
    <location>
        <begin position="1"/>
        <end position="17"/>
    </location>
</feature>
<accession>K8EK76</accession>
<dbReference type="EC" id="2.3.1.225" evidence="8"/>
<comment type="subcellular location">
    <subcellularLocation>
        <location evidence="1">Membrane</location>
        <topology evidence="1">Multi-pass membrane protein</topology>
    </subcellularLocation>
</comment>
<feature type="transmembrane region" description="Helical" evidence="8">
    <location>
        <begin position="151"/>
        <end position="172"/>
    </location>
</feature>
<dbReference type="Pfam" id="PF01529">
    <property type="entry name" value="DHHC"/>
    <property type="match status" value="1"/>
</dbReference>
<evidence type="ECO:0000256" key="6">
    <source>
        <dbReference type="ARBA" id="ARBA00023136"/>
    </source>
</evidence>
<dbReference type="PANTHER" id="PTHR12246">
    <property type="entry name" value="PALMITOYLTRANSFERASE ZDHHC16"/>
    <property type="match status" value="1"/>
</dbReference>
<keyword evidence="6 8" id="KW-0472">Membrane</keyword>
<feature type="transmembrane region" description="Helical" evidence="8">
    <location>
        <begin position="192"/>
        <end position="211"/>
    </location>
</feature>
<dbReference type="RefSeq" id="XP_007510851.1">
    <property type="nucleotide sequence ID" value="XM_007510789.1"/>
</dbReference>
<evidence type="ECO:0000259" key="10">
    <source>
        <dbReference type="Pfam" id="PF01529"/>
    </source>
</evidence>
<dbReference type="InterPro" id="IPR001594">
    <property type="entry name" value="Palmitoyltrfase_DHHC"/>
</dbReference>
<evidence type="ECO:0000256" key="9">
    <source>
        <dbReference type="SAM" id="MobiDB-lite"/>
    </source>
</evidence>
<feature type="compositionally biased region" description="Low complexity" evidence="9">
    <location>
        <begin position="18"/>
        <end position="47"/>
    </location>
</feature>
<dbReference type="GO" id="GO:0019706">
    <property type="term" value="F:protein-cysteine S-palmitoyltransferase activity"/>
    <property type="evidence" value="ECO:0007669"/>
    <property type="project" value="UniProtKB-EC"/>
</dbReference>
<evidence type="ECO:0000256" key="2">
    <source>
        <dbReference type="ARBA" id="ARBA00008574"/>
    </source>
</evidence>
<evidence type="ECO:0000313" key="12">
    <source>
        <dbReference type="Proteomes" id="UP000198341"/>
    </source>
</evidence>
<comment type="domain">
    <text evidence="8">The DHHC domain is required for palmitoyltransferase activity.</text>
</comment>
<organism evidence="11 12">
    <name type="scientific">Bathycoccus prasinos</name>
    <dbReference type="NCBI Taxonomy" id="41875"/>
    <lineage>
        <taxon>Eukaryota</taxon>
        <taxon>Viridiplantae</taxon>
        <taxon>Chlorophyta</taxon>
        <taxon>Mamiellophyceae</taxon>
        <taxon>Mamiellales</taxon>
        <taxon>Bathycoccaceae</taxon>
        <taxon>Bathycoccus</taxon>
    </lineage>
</organism>
<feature type="compositionally biased region" description="Low complexity" evidence="9">
    <location>
        <begin position="103"/>
        <end position="112"/>
    </location>
</feature>
<feature type="transmembrane region" description="Helical" evidence="8">
    <location>
        <begin position="339"/>
        <end position="362"/>
    </location>
</feature>